<proteinExistence type="predicted"/>
<evidence type="ECO:0000313" key="3">
    <source>
        <dbReference type="EMBL" id="KKD35133.1"/>
    </source>
</evidence>
<evidence type="ECO:0000259" key="2">
    <source>
        <dbReference type="Pfam" id="PF06724"/>
    </source>
</evidence>
<dbReference type="PATRIC" id="fig|1637645.4.peg.1139"/>
<gene>
    <name evidence="3" type="ORF">WN50_27080</name>
</gene>
<feature type="domain" description="DUF1206" evidence="2">
    <location>
        <begin position="105"/>
        <end position="172"/>
    </location>
</feature>
<feature type="transmembrane region" description="Helical" evidence="1">
    <location>
        <begin position="151"/>
        <end position="172"/>
    </location>
</feature>
<keyword evidence="1" id="KW-0812">Transmembrane</keyword>
<organism evidence="3 4">
    <name type="scientific">Limnoraphis robusta CS-951</name>
    <dbReference type="NCBI Taxonomy" id="1637645"/>
    <lineage>
        <taxon>Bacteria</taxon>
        <taxon>Bacillati</taxon>
        <taxon>Cyanobacteriota</taxon>
        <taxon>Cyanophyceae</taxon>
        <taxon>Oscillatoriophycideae</taxon>
        <taxon>Oscillatoriales</taxon>
        <taxon>Sirenicapillariaceae</taxon>
        <taxon>Limnoraphis</taxon>
    </lineage>
</organism>
<name>A0A0F5Y8Q9_9CYAN</name>
<feature type="transmembrane region" description="Helical" evidence="1">
    <location>
        <begin position="21"/>
        <end position="43"/>
    </location>
</feature>
<feature type="transmembrane region" description="Helical" evidence="1">
    <location>
        <begin position="245"/>
        <end position="263"/>
    </location>
</feature>
<dbReference type="EMBL" id="LATL02000061">
    <property type="protein sequence ID" value="KKD35133.1"/>
    <property type="molecule type" value="Genomic_DNA"/>
</dbReference>
<reference evidence="3 4" key="1">
    <citation type="submission" date="2015-06" db="EMBL/GenBank/DDBJ databases">
        <title>Draft genome assembly of filamentous brackish cyanobacterium Limnoraphis robusta strain CS-951.</title>
        <authorList>
            <person name="Willis A."/>
            <person name="Parks M."/>
            <person name="Burford M.A."/>
        </authorList>
    </citation>
    <scope>NUCLEOTIDE SEQUENCE [LARGE SCALE GENOMIC DNA]</scope>
    <source>
        <strain evidence="3 4">CS-951</strain>
    </source>
</reference>
<dbReference type="Pfam" id="PF06724">
    <property type="entry name" value="DUF1206"/>
    <property type="match status" value="3"/>
</dbReference>
<feature type="domain" description="DUF1206" evidence="2">
    <location>
        <begin position="199"/>
        <end position="267"/>
    </location>
</feature>
<accession>A0A0F5Y8Q9</accession>
<dbReference type="AlphaFoldDB" id="A0A0F5Y8Q9"/>
<feature type="transmembrane region" description="Helical" evidence="1">
    <location>
        <begin position="192"/>
        <end position="216"/>
    </location>
</feature>
<dbReference type="InterPro" id="IPR009597">
    <property type="entry name" value="DUF1206"/>
</dbReference>
<evidence type="ECO:0000313" key="4">
    <source>
        <dbReference type="Proteomes" id="UP000033607"/>
    </source>
</evidence>
<keyword evidence="1" id="KW-0472">Membrane</keyword>
<feature type="transmembrane region" description="Helical" evidence="1">
    <location>
        <begin position="63"/>
        <end position="85"/>
    </location>
</feature>
<comment type="caution">
    <text evidence="3">The sequence shown here is derived from an EMBL/GenBank/DDBJ whole genome shotgun (WGS) entry which is preliminary data.</text>
</comment>
<feature type="transmembrane region" description="Helical" evidence="1">
    <location>
        <begin position="105"/>
        <end position="131"/>
    </location>
</feature>
<feature type="domain" description="DUF1206" evidence="2">
    <location>
        <begin position="21"/>
        <end position="89"/>
    </location>
</feature>
<dbReference type="Proteomes" id="UP000033607">
    <property type="component" value="Unassembled WGS sequence"/>
</dbReference>
<keyword evidence="1" id="KW-1133">Transmembrane helix</keyword>
<protein>
    <submittedName>
        <fullName evidence="3">Membrane protein</fullName>
    </submittedName>
</protein>
<sequence>MFITFLNEWSCIMWVERLARFGYATKGAVYGLIGLLAVMAAFGNSNGKTTDINGAFRTIAAQPFGQILLILVAVGLVGYVIWRFVEAIKDPENKGTDAKGIAKRLGYILSGLIYASLAFNAALLAIGSSIGGGNSQQTWTARVLSQPFGQWLVGTLGLLIMGLGLYFIYQAYQTKFQKKLNLAELDYKQEKLIINVCRFGIAARGVIFMMLGFFLIQAARQFDPSQVEGLEGALQTLAQQPYGKILLAIVALGLVAYGIYMIVQARYCQFKTT</sequence>
<evidence type="ECO:0000256" key="1">
    <source>
        <dbReference type="SAM" id="Phobius"/>
    </source>
</evidence>